<sequence>MSWSGRFGGDAPERVNRWLAHQGVCSRREAEALIAAGRVRIEGETVADPGRKILPGQTLEVIDEAAPGEGPVTVLVNKPVGLVSAHPAPGQEEARSLLTAACAFAGEPPPPAALSLPPAGRLDRDSRGLLVLTSDGVVARAIISPDSPLTKEYQVRVAGALTPDRIARLRHGLSLDGRALKPAGVFRKGEDRLRFVLSEGRNRQIRRMCELVGLRVIDLHRTRIGPLALDGLPEGRWRFLAPEERRALLAEAGPSQASG</sequence>
<dbReference type="GO" id="GO:0003723">
    <property type="term" value="F:RNA binding"/>
    <property type="evidence" value="ECO:0007669"/>
    <property type="project" value="UniProtKB-KW"/>
</dbReference>
<reference evidence="10" key="1">
    <citation type="submission" date="2018-05" db="EMBL/GenBank/DDBJ databases">
        <title>Genome sequencing of Phenylobacterium sp. HYN0004.</title>
        <authorList>
            <person name="Yi H."/>
            <person name="Baek C."/>
        </authorList>
    </citation>
    <scope>NUCLEOTIDE SEQUENCE [LARGE SCALE GENOMIC DNA]</scope>
    <source>
        <strain evidence="10">HYN0004</strain>
    </source>
</reference>
<dbReference type="EMBL" id="CP029479">
    <property type="protein sequence ID" value="AWM77180.1"/>
    <property type="molecule type" value="Genomic_DNA"/>
</dbReference>
<dbReference type="InterPro" id="IPR000748">
    <property type="entry name" value="PsdUridine_synth_RsuA/RluB/E/F"/>
</dbReference>
<dbReference type="Gene3D" id="3.30.70.1560">
    <property type="entry name" value="Alpha-L RNA-binding motif"/>
    <property type="match status" value="1"/>
</dbReference>
<dbReference type="SMART" id="SM00363">
    <property type="entry name" value="S4"/>
    <property type="match status" value="1"/>
</dbReference>
<dbReference type="EC" id="5.4.99.-" evidence="7"/>
<dbReference type="CDD" id="cd00165">
    <property type="entry name" value="S4"/>
    <property type="match status" value="1"/>
</dbReference>
<dbReference type="Gene3D" id="3.10.290.10">
    <property type="entry name" value="RNA-binding S4 domain"/>
    <property type="match status" value="1"/>
</dbReference>
<comment type="catalytic activity">
    <reaction evidence="1">
        <text>a uridine in RNA = a pseudouridine in RNA</text>
        <dbReference type="Rhea" id="RHEA:48348"/>
        <dbReference type="Rhea" id="RHEA-COMP:12068"/>
        <dbReference type="Rhea" id="RHEA-COMP:12069"/>
        <dbReference type="ChEBI" id="CHEBI:65314"/>
        <dbReference type="ChEBI" id="CHEBI:65315"/>
    </reaction>
</comment>
<dbReference type="PROSITE" id="PS50889">
    <property type="entry name" value="S4"/>
    <property type="match status" value="1"/>
</dbReference>
<dbReference type="PROSITE" id="PS01149">
    <property type="entry name" value="PSI_RSU"/>
    <property type="match status" value="1"/>
</dbReference>
<dbReference type="InterPro" id="IPR036986">
    <property type="entry name" value="S4_RNA-bd_sf"/>
</dbReference>
<dbReference type="InterPro" id="IPR018496">
    <property type="entry name" value="PsdUridine_synth_RsuA/RluB_CS"/>
</dbReference>
<evidence type="ECO:0000256" key="7">
    <source>
        <dbReference type="RuleBase" id="RU003887"/>
    </source>
</evidence>
<comment type="catalytic activity">
    <reaction evidence="5">
        <text>uridine(2604) in 23S rRNA = pseudouridine(2604) in 23S rRNA</text>
        <dbReference type="Rhea" id="RHEA:38875"/>
        <dbReference type="Rhea" id="RHEA-COMP:10093"/>
        <dbReference type="Rhea" id="RHEA-COMP:10094"/>
        <dbReference type="ChEBI" id="CHEBI:65314"/>
        <dbReference type="ChEBI" id="CHEBI:65315"/>
        <dbReference type="EC" id="5.4.99.21"/>
    </reaction>
</comment>
<dbReference type="Gene3D" id="3.30.70.580">
    <property type="entry name" value="Pseudouridine synthase I, catalytic domain, N-terminal subdomain"/>
    <property type="match status" value="1"/>
</dbReference>
<evidence type="ECO:0000313" key="9">
    <source>
        <dbReference type="EMBL" id="AWM77180.1"/>
    </source>
</evidence>
<feature type="domain" description="RNA-binding S4" evidence="8">
    <location>
        <begin position="13"/>
        <end position="71"/>
    </location>
</feature>
<evidence type="ECO:0000256" key="6">
    <source>
        <dbReference type="PROSITE-ProRule" id="PRU00182"/>
    </source>
</evidence>
<dbReference type="Pfam" id="PF00849">
    <property type="entry name" value="PseudoU_synth_2"/>
    <property type="match status" value="1"/>
</dbReference>
<keyword evidence="10" id="KW-1185">Reference proteome</keyword>
<comment type="catalytic activity">
    <reaction evidence="4">
        <text>uridine(35) in tRNA(Tyr) = pseudouridine(35) in tRNA(Tyr)</text>
        <dbReference type="Rhea" id="RHEA:60556"/>
        <dbReference type="Rhea" id="RHEA-COMP:15607"/>
        <dbReference type="Rhea" id="RHEA-COMP:15608"/>
        <dbReference type="ChEBI" id="CHEBI:65314"/>
        <dbReference type="ChEBI" id="CHEBI:65315"/>
    </reaction>
</comment>
<evidence type="ECO:0000259" key="8">
    <source>
        <dbReference type="SMART" id="SM00363"/>
    </source>
</evidence>
<dbReference type="GO" id="GO:0000455">
    <property type="term" value="P:enzyme-directed rRNA pseudouridine synthesis"/>
    <property type="evidence" value="ECO:0007669"/>
    <property type="project" value="UniProtKB-ARBA"/>
</dbReference>
<dbReference type="RefSeq" id="WP_110449749.1">
    <property type="nucleotide sequence ID" value="NZ_CP029479.1"/>
</dbReference>
<dbReference type="PANTHER" id="PTHR47683">
    <property type="entry name" value="PSEUDOURIDINE SYNTHASE FAMILY PROTEIN-RELATED"/>
    <property type="match status" value="1"/>
</dbReference>
<name>A0A2Z3HVC4_9CAUL</name>
<dbReference type="InterPro" id="IPR042092">
    <property type="entry name" value="PsdUridine_s_RsuA/RluB/E/F_cat"/>
</dbReference>
<keyword evidence="3 7" id="KW-0413">Isomerase</keyword>
<protein>
    <recommendedName>
        <fullName evidence="7">Pseudouridine synthase</fullName>
        <ecNumber evidence="7">5.4.99.-</ecNumber>
    </recommendedName>
</protein>
<dbReference type="KEGG" id="phb:HYN04_05030"/>
<evidence type="ECO:0000256" key="2">
    <source>
        <dbReference type="ARBA" id="ARBA00008348"/>
    </source>
</evidence>
<dbReference type="InterPro" id="IPR006145">
    <property type="entry name" value="PsdUridine_synth_RsuA/RluA"/>
</dbReference>
<dbReference type="Proteomes" id="UP000247763">
    <property type="component" value="Chromosome"/>
</dbReference>
<comment type="similarity">
    <text evidence="2 7">Belongs to the pseudouridine synthase RsuA family.</text>
</comment>
<dbReference type="SUPFAM" id="SSF55174">
    <property type="entry name" value="Alpha-L RNA-binding motif"/>
    <property type="match status" value="1"/>
</dbReference>
<dbReference type="InterPro" id="IPR002942">
    <property type="entry name" value="S4_RNA-bd"/>
</dbReference>
<dbReference type="AlphaFoldDB" id="A0A2Z3HVC4"/>
<accession>A0A2Z3HVC4</accession>
<evidence type="ECO:0000256" key="4">
    <source>
        <dbReference type="ARBA" id="ARBA00036390"/>
    </source>
</evidence>
<evidence type="ECO:0000256" key="1">
    <source>
        <dbReference type="ARBA" id="ARBA00000073"/>
    </source>
</evidence>
<dbReference type="InterPro" id="IPR020094">
    <property type="entry name" value="TruA/RsuA/RluB/E/F_N"/>
</dbReference>
<gene>
    <name evidence="9" type="ORF">HYN04_05030</name>
</gene>
<dbReference type="InterPro" id="IPR050343">
    <property type="entry name" value="RsuA_PseudoU_synthase"/>
</dbReference>
<dbReference type="PANTHER" id="PTHR47683:SF2">
    <property type="entry name" value="RNA-BINDING S4 DOMAIN-CONTAINING PROTEIN"/>
    <property type="match status" value="1"/>
</dbReference>
<dbReference type="GO" id="GO:0160138">
    <property type="term" value="F:23S rRNA pseudouridine(2604) synthase activity"/>
    <property type="evidence" value="ECO:0007669"/>
    <property type="project" value="UniProtKB-EC"/>
</dbReference>
<evidence type="ECO:0000313" key="10">
    <source>
        <dbReference type="Proteomes" id="UP000247763"/>
    </source>
</evidence>
<dbReference type="InterPro" id="IPR020103">
    <property type="entry name" value="PsdUridine_synth_cat_dom_sf"/>
</dbReference>
<organism evidence="9 10">
    <name type="scientific">Phenylobacterium parvum</name>
    <dbReference type="NCBI Taxonomy" id="2201350"/>
    <lineage>
        <taxon>Bacteria</taxon>
        <taxon>Pseudomonadati</taxon>
        <taxon>Pseudomonadota</taxon>
        <taxon>Alphaproteobacteria</taxon>
        <taxon>Caulobacterales</taxon>
        <taxon>Caulobacteraceae</taxon>
        <taxon>Phenylobacterium</taxon>
    </lineage>
</organism>
<proteinExistence type="inferred from homology"/>
<keyword evidence="6" id="KW-0694">RNA-binding</keyword>
<evidence type="ECO:0000256" key="5">
    <source>
        <dbReference type="ARBA" id="ARBA00036535"/>
    </source>
</evidence>
<evidence type="ECO:0000256" key="3">
    <source>
        <dbReference type="ARBA" id="ARBA00023235"/>
    </source>
</evidence>
<dbReference type="SUPFAM" id="SSF55120">
    <property type="entry name" value="Pseudouridine synthase"/>
    <property type="match status" value="1"/>
</dbReference>
<dbReference type="OrthoDB" id="9807213at2"/>
<dbReference type="NCBIfam" id="TIGR00093">
    <property type="entry name" value="pseudouridine synthase"/>
    <property type="match status" value="1"/>
</dbReference>
<dbReference type="Pfam" id="PF01479">
    <property type="entry name" value="S4"/>
    <property type="match status" value="1"/>
</dbReference>